<evidence type="ECO:0000313" key="7">
    <source>
        <dbReference type="Proteomes" id="UP000037020"/>
    </source>
</evidence>
<organism evidence="6 7">
    <name type="scientific">Streptomyces varsoviensis</name>
    <dbReference type="NCBI Taxonomy" id="67373"/>
    <lineage>
        <taxon>Bacteria</taxon>
        <taxon>Bacillati</taxon>
        <taxon>Actinomycetota</taxon>
        <taxon>Actinomycetes</taxon>
        <taxon>Kitasatosporales</taxon>
        <taxon>Streptomycetaceae</taxon>
        <taxon>Streptomyces</taxon>
    </lineage>
</organism>
<feature type="domain" description="Strictosidine synthase conserved region" evidence="5">
    <location>
        <begin position="3"/>
        <end position="70"/>
    </location>
</feature>
<evidence type="ECO:0000256" key="2">
    <source>
        <dbReference type="ARBA" id="ARBA00022553"/>
    </source>
</evidence>
<evidence type="ECO:0000256" key="4">
    <source>
        <dbReference type="SAM" id="MobiDB-lite"/>
    </source>
</evidence>
<name>A0ABR5J5E1_9ACTN</name>
<dbReference type="Gene3D" id="2.120.10.30">
    <property type="entry name" value="TolB, C-terminal domain"/>
    <property type="match status" value="1"/>
</dbReference>
<keyword evidence="2" id="KW-0597">Phosphoprotein</keyword>
<evidence type="ECO:0000256" key="1">
    <source>
        <dbReference type="ARBA" id="ARBA00009191"/>
    </source>
</evidence>
<dbReference type="SUPFAM" id="SSF63829">
    <property type="entry name" value="Calcium-dependent phosphotriesterase"/>
    <property type="match status" value="1"/>
</dbReference>
<dbReference type="Proteomes" id="UP000037020">
    <property type="component" value="Unassembled WGS sequence"/>
</dbReference>
<keyword evidence="3" id="KW-0325">Glycoprotein</keyword>
<reference evidence="6 7" key="1">
    <citation type="submission" date="2015-07" db="EMBL/GenBank/DDBJ databases">
        <authorList>
            <person name="Ju K.-S."/>
            <person name="Doroghazi J.R."/>
            <person name="Metcalf W.W."/>
        </authorList>
    </citation>
    <scope>NUCLEOTIDE SEQUENCE [LARGE SCALE GENOMIC DNA]</scope>
    <source>
        <strain evidence="6 7">NRRL B-3589</strain>
    </source>
</reference>
<comment type="caution">
    <text evidence="6">The sequence shown here is derived from an EMBL/GenBank/DDBJ whole genome shotgun (WGS) entry which is preliminary data.</text>
</comment>
<feature type="region of interest" description="Disordered" evidence="4">
    <location>
        <begin position="101"/>
        <end position="121"/>
    </location>
</feature>
<sequence length="241" mass="25880">PRRYGLQDWLGDILEHTATGLLLRLRPGGEPEVLLDGLQFANGVALATDESFVAVAETGAYRVSRYWLHGPRAGRYDCLADDLPGFPDNISRDISRGAARGIRDDISSGSSPDVSPGISRDVPRGADGVFWVALAGPRQPGLDWLHRRGPAVGRAAWKAARHAPPRPSRTVRVLGIGTDGGVVHDLRRARSPYRMVTSVSRAGSYLVMGSLTERGVAVVDLPPLPPLPPLPTGRADGDNRH</sequence>
<proteinExistence type="inferred from homology"/>
<comment type="similarity">
    <text evidence="1">Belongs to the strictosidine synthase family.</text>
</comment>
<gene>
    <name evidence="6" type="ORF">ADK38_18790</name>
</gene>
<accession>A0ABR5J5E1</accession>
<keyword evidence="7" id="KW-1185">Reference proteome</keyword>
<protein>
    <recommendedName>
        <fullName evidence="5">Strictosidine synthase conserved region domain-containing protein</fullName>
    </recommendedName>
</protein>
<evidence type="ECO:0000259" key="5">
    <source>
        <dbReference type="Pfam" id="PF03088"/>
    </source>
</evidence>
<dbReference type="PANTHER" id="PTHR10426:SF88">
    <property type="entry name" value="ADIPOCYTE PLASMA MEMBRANE-ASSOCIATED PROTEIN HEMOMUCIN-RELATED"/>
    <property type="match status" value="1"/>
</dbReference>
<evidence type="ECO:0000313" key="6">
    <source>
        <dbReference type="EMBL" id="KOG88623.1"/>
    </source>
</evidence>
<evidence type="ECO:0000256" key="3">
    <source>
        <dbReference type="ARBA" id="ARBA00023180"/>
    </source>
</evidence>
<feature type="non-terminal residue" evidence="6">
    <location>
        <position position="1"/>
    </location>
</feature>
<dbReference type="Pfam" id="PF03088">
    <property type="entry name" value="Str_synth"/>
    <property type="match status" value="1"/>
</dbReference>
<dbReference type="EMBL" id="LGUT01001602">
    <property type="protein sequence ID" value="KOG88623.1"/>
    <property type="molecule type" value="Genomic_DNA"/>
</dbReference>
<dbReference type="InterPro" id="IPR018119">
    <property type="entry name" value="Strictosidine_synth_cons-reg"/>
</dbReference>
<dbReference type="InterPro" id="IPR011042">
    <property type="entry name" value="6-blade_b-propeller_TolB-like"/>
</dbReference>
<dbReference type="PANTHER" id="PTHR10426">
    <property type="entry name" value="STRICTOSIDINE SYNTHASE-RELATED"/>
    <property type="match status" value="1"/>
</dbReference>